<protein>
    <submittedName>
        <fullName evidence="2">Uncharacterized protein</fullName>
    </submittedName>
</protein>
<name>A0AAV2Q502_MEGNR</name>
<feature type="signal peptide" evidence="1">
    <location>
        <begin position="1"/>
        <end position="18"/>
    </location>
</feature>
<accession>A0AAV2Q502</accession>
<sequence length="343" mass="38028">MNTLIVLCVSVMAAVATPAELYRPIQVQDTNAVSNFNLDALTLNIDDLGLLRAAPLPVNEDFTAIMLDLLPEFTGVLKKFSGAGSSQFSPSGAVSSFFPIVRMAIEKKAKNEGRSLTKDEERLLTLSETSINLSTNVIDSLSLKADTFKIITDVMGIVKPIMEVNALSQDRKLTEAELAEIKQIEGIAKFTLQTMKDLKSENTVAGIVNSNLRLARAVMESNAKAQGKWSIAWEDEQTLNQIRDTINMALEISTNFQSMSPNMADMVPSFMKLSNFIYNTRAAHENRGITWEEQKQLRFTEATLKNALGFTQDLATGNASEDTLKNFMVNTRKLIEQRRTNSF</sequence>
<evidence type="ECO:0000313" key="3">
    <source>
        <dbReference type="Proteomes" id="UP001497623"/>
    </source>
</evidence>
<organism evidence="2 3">
    <name type="scientific">Meganyctiphanes norvegica</name>
    <name type="common">Northern krill</name>
    <name type="synonym">Thysanopoda norvegica</name>
    <dbReference type="NCBI Taxonomy" id="48144"/>
    <lineage>
        <taxon>Eukaryota</taxon>
        <taxon>Metazoa</taxon>
        <taxon>Ecdysozoa</taxon>
        <taxon>Arthropoda</taxon>
        <taxon>Crustacea</taxon>
        <taxon>Multicrustacea</taxon>
        <taxon>Malacostraca</taxon>
        <taxon>Eumalacostraca</taxon>
        <taxon>Eucarida</taxon>
        <taxon>Euphausiacea</taxon>
        <taxon>Euphausiidae</taxon>
        <taxon>Meganyctiphanes</taxon>
    </lineage>
</organism>
<gene>
    <name evidence="2" type="ORF">MNOR_LOCUS8616</name>
</gene>
<feature type="chain" id="PRO_5043584591" evidence="1">
    <location>
        <begin position="19"/>
        <end position="343"/>
    </location>
</feature>
<proteinExistence type="predicted"/>
<dbReference type="EMBL" id="CAXKWB010004024">
    <property type="protein sequence ID" value="CAL4071668.1"/>
    <property type="molecule type" value="Genomic_DNA"/>
</dbReference>
<dbReference type="AlphaFoldDB" id="A0AAV2Q502"/>
<reference evidence="2 3" key="1">
    <citation type="submission" date="2024-05" db="EMBL/GenBank/DDBJ databases">
        <authorList>
            <person name="Wallberg A."/>
        </authorList>
    </citation>
    <scope>NUCLEOTIDE SEQUENCE [LARGE SCALE GENOMIC DNA]</scope>
</reference>
<comment type="caution">
    <text evidence="2">The sequence shown here is derived from an EMBL/GenBank/DDBJ whole genome shotgun (WGS) entry which is preliminary data.</text>
</comment>
<dbReference type="Proteomes" id="UP001497623">
    <property type="component" value="Unassembled WGS sequence"/>
</dbReference>
<keyword evidence="1" id="KW-0732">Signal</keyword>
<evidence type="ECO:0000313" key="2">
    <source>
        <dbReference type="EMBL" id="CAL4071668.1"/>
    </source>
</evidence>
<evidence type="ECO:0000256" key="1">
    <source>
        <dbReference type="SAM" id="SignalP"/>
    </source>
</evidence>
<keyword evidence="3" id="KW-1185">Reference proteome</keyword>